<reference evidence="1" key="2">
    <citation type="journal article" date="2024" name="Plant">
        <title>Genomic evolution and insights into agronomic trait innovations of Sesamum species.</title>
        <authorList>
            <person name="Miao H."/>
            <person name="Wang L."/>
            <person name="Qu L."/>
            <person name="Liu H."/>
            <person name="Sun Y."/>
            <person name="Le M."/>
            <person name="Wang Q."/>
            <person name="Wei S."/>
            <person name="Zheng Y."/>
            <person name="Lin W."/>
            <person name="Duan Y."/>
            <person name="Cao H."/>
            <person name="Xiong S."/>
            <person name="Wang X."/>
            <person name="Wei L."/>
            <person name="Li C."/>
            <person name="Ma Q."/>
            <person name="Ju M."/>
            <person name="Zhao R."/>
            <person name="Li G."/>
            <person name="Mu C."/>
            <person name="Tian Q."/>
            <person name="Mei H."/>
            <person name="Zhang T."/>
            <person name="Gao T."/>
            <person name="Zhang H."/>
        </authorList>
    </citation>
    <scope>NUCLEOTIDE SEQUENCE</scope>
    <source>
        <strain evidence="1">KEN1</strain>
    </source>
</reference>
<protein>
    <submittedName>
        <fullName evidence="1">Uncharacterized protein</fullName>
    </submittedName>
</protein>
<comment type="caution">
    <text evidence="1">The sequence shown here is derived from an EMBL/GenBank/DDBJ whole genome shotgun (WGS) entry which is preliminary data.</text>
</comment>
<dbReference type="AlphaFoldDB" id="A0AAW2XVW3"/>
<name>A0AAW2XVW3_9LAMI</name>
<accession>A0AAW2XVW3</accession>
<evidence type="ECO:0000313" key="1">
    <source>
        <dbReference type="EMBL" id="KAL0457760.1"/>
    </source>
</evidence>
<reference evidence="1" key="1">
    <citation type="submission" date="2020-06" db="EMBL/GenBank/DDBJ databases">
        <authorList>
            <person name="Li T."/>
            <person name="Hu X."/>
            <person name="Zhang T."/>
            <person name="Song X."/>
            <person name="Zhang H."/>
            <person name="Dai N."/>
            <person name="Sheng W."/>
            <person name="Hou X."/>
            <person name="Wei L."/>
        </authorList>
    </citation>
    <scope>NUCLEOTIDE SEQUENCE</scope>
    <source>
        <strain evidence="1">KEN1</strain>
        <tissue evidence="1">Leaf</tissue>
    </source>
</reference>
<dbReference type="EMBL" id="JACGWN010000002">
    <property type="protein sequence ID" value="KAL0457760.1"/>
    <property type="molecule type" value="Genomic_DNA"/>
</dbReference>
<organism evidence="1">
    <name type="scientific">Sesamum latifolium</name>
    <dbReference type="NCBI Taxonomy" id="2727402"/>
    <lineage>
        <taxon>Eukaryota</taxon>
        <taxon>Viridiplantae</taxon>
        <taxon>Streptophyta</taxon>
        <taxon>Embryophyta</taxon>
        <taxon>Tracheophyta</taxon>
        <taxon>Spermatophyta</taxon>
        <taxon>Magnoliopsida</taxon>
        <taxon>eudicotyledons</taxon>
        <taxon>Gunneridae</taxon>
        <taxon>Pentapetalae</taxon>
        <taxon>asterids</taxon>
        <taxon>lamiids</taxon>
        <taxon>Lamiales</taxon>
        <taxon>Pedaliaceae</taxon>
        <taxon>Sesamum</taxon>
    </lineage>
</organism>
<sequence length="90" mass="10490">MSNDIQKQYDRLKDVSSIMLRMRDICMHYQEKGYWMRECPQLLSNQGMFVVEVLQRSRRSTKDEMILRLVDGKAVAAKVVGSVELAISHQ</sequence>
<proteinExistence type="predicted"/>
<gene>
    <name evidence="1" type="ORF">Slati_0403200</name>
</gene>